<accession>A0A6J8EWA8</accession>
<keyword evidence="1" id="KW-1133">Transmembrane helix</keyword>
<reference evidence="2 3" key="1">
    <citation type="submission" date="2020-06" db="EMBL/GenBank/DDBJ databases">
        <authorList>
            <person name="Li R."/>
            <person name="Bekaert M."/>
        </authorList>
    </citation>
    <scope>NUCLEOTIDE SEQUENCE [LARGE SCALE GENOMIC DNA]</scope>
    <source>
        <strain evidence="3">wild</strain>
    </source>
</reference>
<evidence type="ECO:0000313" key="2">
    <source>
        <dbReference type="EMBL" id="CAC5424847.1"/>
    </source>
</evidence>
<dbReference type="AlphaFoldDB" id="A0A6J8EWA8"/>
<keyword evidence="3" id="KW-1185">Reference proteome</keyword>
<gene>
    <name evidence="2" type="ORF">MCOR_56718</name>
</gene>
<dbReference type="Proteomes" id="UP000507470">
    <property type="component" value="Unassembled WGS sequence"/>
</dbReference>
<sequence>MNLKYKLQRVIFTDCQYERFGKRCEQVCNCSAGFNCEPITGKCICKGKVLNGACHDSSTTKSLEAGGVSEPQKNMINDDIGTVTVASVSNPPEGCSIPLQIHIFIISVSAAILLVWLAAASVKIICDSRGQCGRISEMYNRQNDRRRDLDQQQHNTAMTVNPYCETWEATSSV</sequence>
<dbReference type="EMBL" id="CACVKT020010083">
    <property type="protein sequence ID" value="CAC5424847.1"/>
    <property type="molecule type" value="Genomic_DNA"/>
</dbReference>
<evidence type="ECO:0000313" key="3">
    <source>
        <dbReference type="Proteomes" id="UP000507470"/>
    </source>
</evidence>
<feature type="transmembrane region" description="Helical" evidence="1">
    <location>
        <begin position="99"/>
        <end position="119"/>
    </location>
</feature>
<keyword evidence="1" id="KW-0812">Transmembrane</keyword>
<proteinExistence type="predicted"/>
<evidence type="ECO:0000256" key="1">
    <source>
        <dbReference type="SAM" id="Phobius"/>
    </source>
</evidence>
<name>A0A6J8EWA8_MYTCO</name>
<dbReference type="Gene3D" id="2.170.300.10">
    <property type="entry name" value="Tie2 ligand-binding domain superfamily"/>
    <property type="match status" value="1"/>
</dbReference>
<protein>
    <submittedName>
        <fullName evidence="2">Uncharacterized protein</fullName>
    </submittedName>
</protein>
<keyword evidence="1" id="KW-0472">Membrane</keyword>
<organism evidence="2 3">
    <name type="scientific">Mytilus coruscus</name>
    <name type="common">Sea mussel</name>
    <dbReference type="NCBI Taxonomy" id="42192"/>
    <lineage>
        <taxon>Eukaryota</taxon>
        <taxon>Metazoa</taxon>
        <taxon>Spiralia</taxon>
        <taxon>Lophotrochozoa</taxon>
        <taxon>Mollusca</taxon>
        <taxon>Bivalvia</taxon>
        <taxon>Autobranchia</taxon>
        <taxon>Pteriomorphia</taxon>
        <taxon>Mytilida</taxon>
        <taxon>Mytiloidea</taxon>
        <taxon>Mytilidae</taxon>
        <taxon>Mytilinae</taxon>
        <taxon>Mytilus</taxon>
    </lineage>
</organism>